<feature type="binding site" evidence="6">
    <location>
        <begin position="57"/>
        <end position="60"/>
    </location>
    <ligand>
        <name>NADP(+)</name>
        <dbReference type="ChEBI" id="CHEBI:58349"/>
    </ligand>
</feature>
<dbReference type="PANTHER" id="PTHR11645:SF0">
    <property type="entry name" value="PYRROLINE-5-CARBOXYLATE REDUCTASE 3"/>
    <property type="match status" value="1"/>
</dbReference>
<dbReference type="InterPro" id="IPR008927">
    <property type="entry name" value="6-PGluconate_DH-like_C_sf"/>
</dbReference>
<dbReference type="Proteomes" id="UP000050940">
    <property type="component" value="Unassembled WGS sequence"/>
</dbReference>
<keyword evidence="3 4" id="KW-0560">Oxidoreductase</keyword>
<dbReference type="PIRSF" id="PIRSF000193">
    <property type="entry name" value="Pyrrol-5-carb_rd"/>
    <property type="match status" value="1"/>
</dbReference>
<dbReference type="GO" id="GO:0055129">
    <property type="term" value="P:L-proline biosynthetic process"/>
    <property type="evidence" value="ECO:0007669"/>
    <property type="project" value="UniProtKB-UniRule"/>
</dbReference>
<reference evidence="10 11" key="1">
    <citation type="submission" date="2015-05" db="EMBL/GenBank/DDBJ databases">
        <title>Genome sequencing and analysis of members of genus Stenotrophomonas.</title>
        <authorList>
            <person name="Patil P.P."/>
            <person name="Midha S."/>
            <person name="Patil P.B."/>
        </authorList>
    </citation>
    <scope>NUCLEOTIDE SEQUENCE [LARGE SCALE GENOMIC DNA]</scope>
    <source>
        <strain evidence="10 11">JCM 16244</strain>
    </source>
</reference>
<dbReference type="OrthoDB" id="9805754at2"/>
<keyword evidence="4" id="KW-0963">Cytoplasm</keyword>
<dbReference type="InterPro" id="IPR036291">
    <property type="entry name" value="NAD(P)-bd_dom_sf"/>
</dbReference>
<dbReference type="SUPFAM" id="SSF51735">
    <property type="entry name" value="NAD(P)-binding Rossmann-fold domains"/>
    <property type="match status" value="1"/>
</dbReference>
<dbReference type="PROSITE" id="PS00521">
    <property type="entry name" value="P5CR"/>
    <property type="match status" value="1"/>
</dbReference>
<dbReference type="NCBIfam" id="TIGR00112">
    <property type="entry name" value="proC"/>
    <property type="match status" value="1"/>
</dbReference>
<comment type="similarity">
    <text evidence="1 4 7">Belongs to the pyrroline-5-carboxylate reductase family.</text>
</comment>
<proteinExistence type="inferred from homology"/>
<evidence type="ECO:0000256" key="5">
    <source>
        <dbReference type="NCBIfam" id="TIGR00112"/>
    </source>
</evidence>
<dbReference type="EMBL" id="LDJP01000052">
    <property type="protein sequence ID" value="KRG84516.1"/>
    <property type="molecule type" value="Genomic_DNA"/>
</dbReference>
<comment type="subcellular location">
    <subcellularLocation>
        <location evidence="4">Cytoplasm</location>
    </subcellularLocation>
</comment>
<feature type="binding site" evidence="6">
    <location>
        <position position="44"/>
    </location>
    <ligand>
        <name>NADPH</name>
        <dbReference type="ChEBI" id="CHEBI:57783"/>
    </ligand>
</feature>
<dbReference type="InterPro" id="IPR029036">
    <property type="entry name" value="P5CR_dimer"/>
</dbReference>
<feature type="domain" description="Pyrroline-5-carboxylate reductase catalytic N-terminal" evidence="8">
    <location>
        <begin position="1"/>
        <end position="87"/>
    </location>
</feature>
<dbReference type="Gene3D" id="3.40.50.720">
    <property type="entry name" value="NAD(P)-binding Rossmann-like Domain"/>
    <property type="match status" value="1"/>
</dbReference>
<dbReference type="PATRIC" id="fig|659018.3.peg.1844"/>
<dbReference type="STRING" id="659018.ABB34_09135"/>
<dbReference type="EC" id="1.5.1.2" evidence="4 5"/>
<sequence>MARCLVQGLLAEGRDPARIVVADPDADTRRALSAGLQVQATADNAEAAAAAPVWVLAVKPQVARSVCEALAGVASSTRPLVVSIMAGITHAQLRQWLGTDSVVRSMPNQPAAIGAGVTGLYAAPSLDAAQRASAESVFRGAGTTVWLHDEVQMDTVTAVAGSGPAYLYLLAEAMEQAARARDLPAETARRLVVQTLLGAARMLQAADEAPARLRERVTSPGGTTQAAVQVLDEGGWTALVDRAVDAARARGQALAG</sequence>
<keyword evidence="4 7" id="KW-0028">Amino-acid biosynthesis</keyword>
<dbReference type="PANTHER" id="PTHR11645">
    <property type="entry name" value="PYRROLINE-5-CARBOXYLATE REDUCTASE"/>
    <property type="match status" value="1"/>
</dbReference>
<gene>
    <name evidence="4" type="primary">proC</name>
    <name evidence="10" type="ORF">ABB34_09135</name>
</gene>
<dbReference type="InterPro" id="IPR000304">
    <property type="entry name" value="Pyrroline-COOH_reductase"/>
</dbReference>
<comment type="function">
    <text evidence="4">Catalyzes the reduction of 1-pyrroline-5-carboxylate (PCA) to L-proline.</text>
</comment>
<evidence type="ECO:0000256" key="7">
    <source>
        <dbReference type="RuleBase" id="RU003903"/>
    </source>
</evidence>
<dbReference type="Pfam" id="PF03807">
    <property type="entry name" value="F420_oxidored"/>
    <property type="match status" value="1"/>
</dbReference>
<dbReference type="Pfam" id="PF14748">
    <property type="entry name" value="P5CR_dimer"/>
    <property type="match status" value="1"/>
</dbReference>
<dbReference type="UniPathway" id="UPA00098">
    <property type="reaction ID" value="UER00361"/>
</dbReference>
<evidence type="ECO:0000256" key="1">
    <source>
        <dbReference type="ARBA" id="ARBA00005525"/>
    </source>
</evidence>
<feature type="domain" description="Pyrroline-5-carboxylate reductase dimerisation" evidence="9">
    <location>
        <begin position="150"/>
        <end position="253"/>
    </location>
</feature>
<evidence type="ECO:0000313" key="11">
    <source>
        <dbReference type="Proteomes" id="UP000050940"/>
    </source>
</evidence>
<evidence type="ECO:0000256" key="2">
    <source>
        <dbReference type="ARBA" id="ARBA00022857"/>
    </source>
</evidence>
<dbReference type="SUPFAM" id="SSF48179">
    <property type="entry name" value="6-phosphogluconate dehydrogenase C-terminal domain-like"/>
    <property type="match status" value="1"/>
</dbReference>
<dbReference type="GO" id="GO:0005737">
    <property type="term" value="C:cytoplasm"/>
    <property type="evidence" value="ECO:0007669"/>
    <property type="project" value="UniProtKB-SubCell"/>
</dbReference>
<evidence type="ECO:0000256" key="4">
    <source>
        <dbReference type="HAMAP-Rule" id="MF_01925"/>
    </source>
</evidence>
<evidence type="ECO:0000259" key="9">
    <source>
        <dbReference type="Pfam" id="PF14748"/>
    </source>
</evidence>
<evidence type="ECO:0000313" key="10">
    <source>
        <dbReference type="EMBL" id="KRG84516.1"/>
    </source>
</evidence>
<evidence type="ECO:0000256" key="3">
    <source>
        <dbReference type="ARBA" id="ARBA00023002"/>
    </source>
</evidence>
<dbReference type="GO" id="GO:0004735">
    <property type="term" value="F:pyrroline-5-carboxylate reductase activity"/>
    <property type="evidence" value="ECO:0007669"/>
    <property type="project" value="UniProtKB-UniRule"/>
</dbReference>
<protein>
    <recommendedName>
        <fullName evidence="4 5">Pyrroline-5-carboxylate reductase</fullName>
        <shortName evidence="4">P5C reductase</shortName>
        <shortName evidence="4">P5CR</shortName>
        <ecNumber evidence="4 5">1.5.1.2</ecNumber>
    </recommendedName>
    <alternativeName>
        <fullName evidence="4">PCA reductase</fullName>
    </alternativeName>
</protein>
<comment type="catalytic activity">
    <reaction evidence="4">
        <text>L-proline + NAD(+) = (S)-1-pyrroline-5-carboxylate + NADH + 2 H(+)</text>
        <dbReference type="Rhea" id="RHEA:14105"/>
        <dbReference type="ChEBI" id="CHEBI:15378"/>
        <dbReference type="ChEBI" id="CHEBI:17388"/>
        <dbReference type="ChEBI" id="CHEBI:57540"/>
        <dbReference type="ChEBI" id="CHEBI:57945"/>
        <dbReference type="ChEBI" id="CHEBI:60039"/>
        <dbReference type="EC" id="1.5.1.2"/>
    </reaction>
</comment>
<dbReference type="InterPro" id="IPR028939">
    <property type="entry name" value="P5C_Rdtase_cat_N"/>
</dbReference>
<dbReference type="FunFam" id="1.10.3730.10:FF:000001">
    <property type="entry name" value="Pyrroline-5-carboxylate reductase"/>
    <property type="match status" value="1"/>
</dbReference>
<dbReference type="HAMAP" id="MF_01925">
    <property type="entry name" value="P5C_reductase"/>
    <property type="match status" value="1"/>
</dbReference>
<organism evidence="10 11">
    <name type="scientific">Stenotrophomonas daejeonensis</name>
    <dbReference type="NCBI Taxonomy" id="659018"/>
    <lineage>
        <taxon>Bacteria</taxon>
        <taxon>Pseudomonadati</taxon>
        <taxon>Pseudomonadota</taxon>
        <taxon>Gammaproteobacteria</taxon>
        <taxon>Lysobacterales</taxon>
        <taxon>Lysobacteraceae</taxon>
        <taxon>Stenotrophomonas</taxon>
    </lineage>
</organism>
<dbReference type="AlphaFoldDB" id="A0A0R0E3F3"/>
<dbReference type="Gene3D" id="1.10.3730.10">
    <property type="entry name" value="ProC C-terminal domain-like"/>
    <property type="match status" value="1"/>
</dbReference>
<keyword evidence="2 4" id="KW-0521">NADP</keyword>
<name>A0A0R0E3F3_9GAMM</name>
<comment type="catalytic activity">
    <reaction evidence="4 7">
        <text>L-proline + NADP(+) = (S)-1-pyrroline-5-carboxylate + NADPH + 2 H(+)</text>
        <dbReference type="Rhea" id="RHEA:14109"/>
        <dbReference type="ChEBI" id="CHEBI:15378"/>
        <dbReference type="ChEBI" id="CHEBI:17388"/>
        <dbReference type="ChEBI" id="CHEBI:57783"/>
        <dbReference type="ChEBI" id="CHEBI:58349"/>
        <dbReference type="ChEBI" id="CHEBI:60039"/>
        <dbReference type="EC" id="1.5.1.2"/>
    </reaction>
</comment>
<evidence type="ECO:0000259" key="8">
    <source>
        <dbReference type="Pfam" id="PF03807"/>
    </source>
</evidence>
<accession>A0A0R0E3F3</accession>
<evidence type="ECO:0000256" key="6">
    <source>
        <dbReference type="PIRSR" id="PIRSR000193-1"/>
    </source>
</evidence>
<keyword evidence="11" id="KW-1185">Reference proteome</keyword>
<keyword evidence="4 7" id="KW-0641">Proline biosynthesis</keyword>
<dbReference type="InterPro" id="IPR053790">
    <property type="entry name" value="P5CR-like_CS"/>
</dbReference>
<comment type="pathway">
    <text evidence="4 7">Amino-acid biosynthesis; L-proline biosynthesis; L-proline from L-glutamate 5-semialdehyde: step 1/1.</text>
</comment>
<comment type="caution">
    <text evidence="10">The sequence shown here is derived from an EMBL/GenBank/DDBJ whole genome shotgun (WGS) entry which is preliminary data.</text>
</comment>